<dbReference type="GO" id="GO:0003677">
    <property type="term" value="F:DNA binding"/>
    <property type="evidence" value="ECO:0007669"/>
    <property type="project" value="UniProtKB-KW"/>
</dbReference>
<dbReference type="SMART" id="SM00345">
    <property type="entry name" value="HTH_GNTR"/>
    <property type="match status" value="1"/>
</dbReference>
<sequence>MPRTPSRPEQAAKALRELIIGGELLPGQPLREEEYAKEYEISRNTVREAFQLLAHEGLVEHIPYRGVHIRRLGAADIRALYHTRRLIEPLGIQAVLADPEAQVRLRAVVDEAAEAAERGDWQDVGTSDIEFHRILVDACGSPHLSAMFEQLLAELRLAFLQLSDSRQLHQPYLARNHALLDLIGSGSTARLAEELADYLSAAERDVLRDLDPDS</sequence>
<dbReference type="SMART" id="SM00895">
    <property type="entry name" value="FCD"/>
    <property type="match status" value="1"/>
</dbReference>
<keyword evidence="3" id="KW-0804">Transcription</keyword>
<dbReference type="Pfam" id="PF00392">
    <property type="entry name" value="GntR"/>
    <property type="match status" value="1"/>
</dbReference>
<dbReference type="SUPFAM" id="SSF46785">
    <property type="entry name" value="Winged helix' DNA-binding domain"/>
    <property type="match status" value="1"/>
</dbReference>
<proteinExistence type="predicted"/>
<evidence type="ECO:0000256" key="3">
    <source>
        <dbReference type="ARBA" id="ARBA00023163"/>
    </source>
</evidence>
<name>A0A7Y9LFD0_9ACTN</name>
<comment type="caution">
    <text evidence="5">The sequence shown here is derived from an EMBL/GenBank/DDBJ whole genome shotgun (WGS) entry which is preliminary data.</text>
</comment>
<dbReference type="RefSeq" id="WP_218871586.1">
    <property type="nucleotide sequence ID" value="NZ_JACCBU010000001.1"/>
</dbReference>
<organism evidence="5 6">
    <name type="scientific">Microlunatus parietis</name>
    <dbReference type="NCBI Taxonomy" id="682979"/>
    <lineage>
        <taxon>Bacteria</taxon>
        <taxon>Bacillati</taxon>
        <taxon>Actinomycetota</taxon>
        <taxon>Actinomycetes</taxon>
        <taxon>Propionibacteriales</taxon>
        <taxon>Propionibacteriaceae</taxon>
        <taxon>Microlunatus</taxon>
    </lineage>
</organism>
<evidence type="ECO:0000313" key="5">
    <source>
        <dbReference type="EMBL" id="NYE73996.1"/>
    </source>
</evidence>
<dbReference type="SUPFAM" id="SSF48008">
    <property type="entry name" value="GntR ligand-binding domain-like"/>
    <property type="match status" value="1"/>
</dbReference>
<keyword evidence="1" id="KW-0805">Transcription regulation</keyword>
<dbReference type="PANTHER" id="PTHR43537:SF45">
    <property type="entry name" value="GNTR FAMILY REGULATORY PROTEIN"/>
    <property type="match status" value="1"/>
</dbReference>
<keyword evidence="2 5" id="KW-0238">DNA-binding</keyword>
<dbReference type="PANTHER" id="PTHR43537">
    <property type="entry name" value="TRANSCRIPTIONAL REGULATOR, GNTR FAMILY"/>
    <property type="match status" value="1"/>
</dbReference>
<dbReference type="InterPro" id="IPR036388">
    <property type="entry name" value="WH-like_DNA-bd_sf"/>
</dbReference>
<evidence type="ECO:0000313" key="6">
    <source>
        <dbReference type="Proteomes" id="UP000569914"/>
    </source>
</evidence>
<evidence type="ECO:0000259" key="4">
    <source>
        <dbReference type="PROSITE" id="PS50949"/>
    </source>
</evidence>
<dbReference type="InterPro" id="IPR008920">
    <property type="entry name" value="TF_FadR/GntR_C"/>
</dbReference>
<protein>
    <submittedName>
        <fullName evidence="5">DNA-binding GntR family transcriptional regulator</fullName>
    </submittedName>
</protein>
<keyword evidence="6" id="KW-1185">Reference proteome</keyword>
<gene>
    <name evidence="5" type="ORF">BKA15_005325</name>
</gene>
<reference evidence="5 6" key="1">
    <citation type="submission" date="2020-07" db="EMBL/GenBank/DDBJ databases">
        <title>Sequencing the genomes of 1000 actinobacteria strains.</title>
        <authorList>
            <person name="Klenk H.-P."/>
        </authorList>
    </citation>
    <scope>NUCLEOTIDE SEQUENCE [LARGE SCALE GENOMIC DNA]</scope>
    <source>
        <strain evidence="5 6">DSM 22083</strain>
    </source>
</reference>
<dbReference type="CDD" id="cd07377">
    <property type="entry name" value="WHTH_GntR"/>
    <property type="match status" value="1"/>
</dbReference>
<dbReference type="Pfam" id="PF07729">
    <property type="entry name" value="FCD"/>
    <property type="match status" value="1"/>
</dbReference>
<dbReference type="InterPro" id="IPR011711">
    <property type="entry name" value="GntR_C"/>
</dbReference>
<dbReference type="Gene3D" id="1.10.10.10">
    <property type="entry name" value="Winged helix-like DNA-binding domain superfamily/Winged helix DNA-binding domain"/>
    <property type="match status" value="1"/>
</dbReference>
<evidence type="ECO:0000256" key="1">
    <source>
        <dbReference type="ARBA" id="ARBA00023015"/>
    </source>
</evidence>
<dbReference type="Proteomes" id="UP000569914">
    <property type="component" value="Unassembled WGS sequence"/>
</dbReference>
<accession>A0A7Y9LFD0</accession>
<dbReference type="PROSITE" id="PS50949">
    <property type="entry name" value="HTH_GNTR"/>
    <property type="match status" value="1"/>
</dbReference>
<dbReference type="Gene3D" id="1.20.120.530">
    <property type="entry name" value="GntR ligand-binding domain-like"/>
    <property type="match status" value="1"/>
</dbReference>
<dbReference type="InterPro" id="IPR036390">
    <property type="entry name" value="WH_DNA-bd_sf"/>
</dbReference>
<dbReference type="AlphaFoldDB" id="A0A7Y9LFD0"/>
<dbReference type="GO" id="GO:0003700">
    <property type="term" value="F:DNA-binding transcription factor activity"/>
    <property type="evidence" value="ECO:0007669"/>
    <property type="project" value="InterPro"/>
</dbReference>
<evidence type="ECO:0000256" key="2">
    <source>
        <dbReference type="ARBA" id="ARBA00023125"/>
    </source>
</evidence>
<feature type="domain" description="HTH gntR-type" evidence="4">
    <location>
        <begin position="5"/>
        <end position="72"/>
    </location>
</feature>
<dbReference type="EMBL" id="JACCBU010000001">
    <property type="protein sequence ID" value="NYE73996.1"/>
    <property type="molecule type" value="Genomic_DNA"/>
</dbReference>
<dbReference type="InterPro" id="IPR000524">
    <property type="entry name" value="Tscrpt_reg_HTH_GntR"/>
</dbReference>
<dbReference type="PRINTS" id="PR00035">
    <property type="entry name" value="HTHGNTR"/>
</dbReference>